<dbReference type="InterPro" id="IPR001650">
    <property type="entry name" value="Helicase_C-like"/>
</dbReference>
<dbReference type="CDD" id="cd17930">
    <property type="entry name" value="DEXHc_cas3"/>
    <property type="match status" value="1"/>
</dbReference>
<dbReference type="GO" id="GO:0046872">
    <property type="term" value="F:metal ion binding"/>
    <property type="evidence" value="ECO:0007669"/>
    <property type="project" value="UniProtKB-KW"/>
</dbReference>
<feature type="domain" description="HD Cas3-type" evidence="11">
    <location>
        <begin position="32"/>
        <end position="202"/>
    </location>
</feature>
<dbReference type="SUPFAM" id="SSF109604">
    <property type="entry name" value="HD-domain/PDEase-like"/>
    <property type="match status" value="1"/>
</dbReference>
<evidence type="ECO:0000256" key="4">
    <source>
        <dbReference type="ARBA" id="ARBA00022723"/>
    </source>
</evidence>
<keyword evidence="9" id="KW-0051">Antiviral defense</keyword>
<dbReference type="InterPro" id="IPR011545">
    <property type="entry name" value="DEAD/DEAH_box_helicase_dom"/>
</dbReference>
<dbReference type="InterPro" id="IPR027417">
    <property type="entry name" value="P-loop_NTPase"/>
</dbReference>
<dbReference type="Gene3D" id="1.10.3210.30">
    <property type="match status" value="1"/>
</dbReference>
<dbReference type="CDD" id="cd09641">
    <property type="entry name" value="Cas3''_I"/>
    <property type="match status" value="1"/>
</dbReference>
<reference evidence="12 13" key="1">
    <citation type="submission" date="2015-09" db="EMBL/GenBank/DDBJ databases">
        <authorList>
            <consortium name="Pathogen Informatics"/>
        </authorList>
    </citation>
    <scope>NUCLEOTIDE SEQUENCE [LARGE SCALE GENOMIC DNA]</scope>
    <source>
        <strain evidence="12 13">2789STDY5608850</strain>
    </source>
</reference>
<evidence type="ECO:0000259" key="10">
    <source>
        <dbReference type="PROSITE" id="PS51192"/>
    </source>
</evidence>
<keyword evidence="8" id="KW-0067">ATP-binding</keyword>
<gene>
    <name evidence="12" type="ORF">ERS852407_03075</name>
</gene>
<evidence type="ECO:0000256" key="7">
    <source>
        <dbReference type="ARBA" id="ARBA00022806"/>
    </source>
</evidence>
<proteinExistence type="inferred from homology"/>
<dbReference type="GO" id="GO:0004386">
    <property type="term" value="F:helicase activity"/>
    <property type="evidence" value="ECO:0007669"/>
    <property type="project" value="UniProtKB-KW"/>
</dbReference>
<dbReference type="InterPro" id="IPR014001">
    <property type="entry name" value="Helicase_ATP-bd"/>
</dbReference>
<dbReference type="NCBIfam" id="TIGR01587">
    <property type="entry name" value="cas3_core"/>
    <property type="match status" value="1"/>
</dbReference>
<keyword evidence="12" id="KW-0255">Endonuclease</keyword>
<keyword evidence="3" id="KW-0540">Nuclease</keyword>
<evidence type="ECO:0000313" key="12">
    <source>
        <dbReference type="EMBL" id="CUO51820.1"/>
    </source>
</evidence>
<evidence type="ECO:0000256" key="3">
    <source>
        <dbReference type="ARBA" id="ARBA00022722"/>
    </source>
</evidence>
<dbReference type="GO" id="GO:0051607">
    <property type="term" value="P:defense response to virus"/>
    <property type="evidence" value="ECO:0007669"/>
    <property type="project" value="UniProtKB-KW"/>
</dbReference>
<accession>A0A174FTG4</accession>
<dbReference type="NCBIfam" id="TIGR01596">
    <property type="entry name" value="cas3_HD"/>
    <property type="match status" value="1"/>
</dbReference>
<feature type="domain" description="Helicase ATP-binding" evidence="10">
    <location>
        <begin position="266"/>
        <end position="435"/>
    </location>
</feature>
<evidence type="ECO:0000256" key="5">
    <source>
        <dbReference type="ARBA" id="ARBA00022741"/>
    </source>
</evidence>
<dbReference type="InterPro" id="IPR006474">
    <property type="entry name" value="Helicase_Cas3_CRISPR-ass_core"/>
</dbReference>
<dbReference type="Gene3D" id="3.40.50.300">
    <property type="entry name" value="P-loop containing nucleotide triphosphate hydrolases"/>
    <property type="match status" value="2"/>
</dbReference>
<evidence type="ECO:0000256" key="1">
    <source>
        <dbReference type="ARBA" id="ARBA00006847"/>
    </source>
</evidence>
<dbReference type="Pfam" id="PF01966">
    <property type="entry name" value="HD"/>
    <property type="match status" value="1"/>
</dbReference>
<dbReference type="EMBL" id="CYZE01000007">
    <property type="protein sequence ID" value="CUO51820.1"/>
    <property type="molecule type" value="Genomic_DNA"/>
</dbReference>
<keyword evidence="4" id="KW-0479">Metal-binding</keyword>
<evidence type="ECO:0000313" key="13">
    <source>
        <dbReference type="Proteomes" id="UP000095651"/>
    </source>
</evidence>
<dbReference type="InterPro" id="IPR038257">
    <property type="entry name" value="CRISPR-assoc_Cas3_HD_sf"/>
</dbReference>
<evidence type="ECO:0000256" key="2">
    <source>
        <dbReference type="ARBA" id="ARBA00009046"/>
    </source>
</evidence>
<dbReference type="InterPro" id="IPR006483">
    <property type="entry name" value="CRISPR-assoc_Cas3_HD"/>
</dbReference>
<keyword evidence="5" id="KW-0547">Nucleotide-binding</keyword>
<dbReference type="PROSITE" id="PS51643">
    <property type="entry name" value="HD_CAS3"/>
    <property type="match status" value="1"/>
</dbReference>
<comment type="similarity">
    <text evidence="2">In the central section; belongs to the CRISPR-associated helicase Cas3 family.</text>
</comment>
<name>A0A174FTG4_9FIRM</name>
<evidence type="ECO:0000256" key="9">
    <source>
        <dbReference type="ARBA" id="ARBA00023118"/>
    </source>
</evidence>
<dbReference type="GO" id="GO:0005524">
    <property type="term" value="F:ATP binding"/>
    <property type="evidence" value="ECO:0007669"/>
    <property type="project" value="UniProtKB-KW"/>
</dbReference>
<dbReference type="InterPro" id="IPR054712">
    <property type="entry name" value="Cas3-like_dom"/>
</dbReference>
<dbReference type="GO" id="GO:0004519">
    <property type="term" value="F:endonuclease activity"/>
    <property type="evidence" value="ECO:0007669"/>
    <property type="project" value="UniProtKB-KW"/>
</dbReference>
<dbReference type="SMART" id="SM00487">
    <property type="entry name" value="DEXDc"/>
    <property type="match status" value="1"/>
</dbReference>
<dbReference type="Proteomes" id="UP000095651">
    <property type="component" value="Unassembled WGS sequence"/>
</dbReference>
<keyword evidence="7" id="KW-0347">Helicase</keyword>
<dbReference type="GO" id="GO:0016787">
    <property type="term" value="F:hydrolase activity"/>
    <property type="evidence" value="ECO:0007669"/>
    <property type="project" value="UniProtKB-KW"/>
</dbReference>
<comment type="similarity">
    <text evidence="1">In the N-terminal section; belongs to the CRISPR-associated nuclease Cas3-HD family.</text>
</comment>
<evidence type="ECO:0000256" key="6">
    <source>
        <dbReference type="ARBA" id="ARBA00022801"/>
    </source>
</evidence>
<sequence length="762" mass="86853">MNEEIVFPPLVEDEKEASKQKLFTTELWDTALARRNQLLKVHSTNVSKLARQFAGKFGMEALLDVVGYLHDYGKATLEWQEYFEKKLLHKNVPNVPHSIHGAKYGFAKANSYHYIAELLGNVIISHHGALYDSISPDGETLLNDILTSKTTFIALKECSADFSLLNDEFMKIINADKNADKPFYLSMLIKLVYSCLIDADRLDAYLVESGNVFSPTSPNWDHLISKLEEKLSKLQATEQSKMSVLRKTVSENCKKAGLRDIGIYKLEVATGGGKTFASLRFALEHAKHHKLDRIIYVIPYLSIISQTAKEIRTALNSDEDTVFEHHSDFLPDDEQYYKLHTNRWDATIILTTQVQFLESIFSAKGSDLRKFHNMANSVLIFDEAQSIPVKCIHLFNSAMNFINKICKSTILLCTATQPPYEDAFRKLNFSDNPSLTDYIEPPRRYEIKNELRACGYTYPELADFVTKKLQNATLVILNTKKAVRLLYQELSKRNISAMHLSNNMCPAHLHDKIEEMIKCLEEGKPVLCISSQLIEAGVDISFDCVIRDLAGLDSIYQAAGRCNRHGKSDSKNVFVINIKDEDLSKLPDIRAGANITRRLFDENKNDDINLYYKFYFYSQKNAMDYNIDGGSIYDLLSGNEQGRRAYQKRKDKQGIEPPKIRSAIRTAADEFFVIDKGRTEVVVHYGKSTELLESYHTTKDIVEKRKLLKQLGRYSISLYSYQLDELKKNCAIDDESYKGLAVLKKSFYDEVIGLSIKTSHGF</sequence>
<protein>
    <submittedName>
        <fullName evidence="12">CRISPR-associated helicase Cas3/CRISPR-associated endonuclease Cas3-HD</fullName>
    </submittedName>
</protein>
<dbReference type="PROSITE" id="PS51192">
    <property type="entry name" value="HELICASE_ATP_BIND_1"/>
    <property type="match status" value="1"/>
</dbReference>
<dbReference type="SMART" id="SM00490">
    <property type="entry name" value="HELICc"/>
    <property type="match status" value="1"/>
</dbReference>
<dbReference type="InterPro" id="IPR006674">
    <property type="entry name" value="HD_domain"/>
</dbReference>
<organism evidence="12 13">
    <name type="scientific">Hungatella hathewayi</name>
    <dbReference type="NCBI Taxonomy" id="154046"/>
    <lineage>
        <taxon>Bacteria</taxon>
        <taxon>Bacillati</taxon>
        <taxon>Bacillota</taxon>
        <taxon>Clostridia</taxon>
        <taxon>Lachnospirales</taxon>
        <taxon>Lachnospiraceae</taxon>
        <taxon>Hungatella</taxon>
    </lineage>
</organism>
<dbReference type="Pfam" id="PF22590">
    <property type="entry name" value="Cas3-like_C_2"/>
    <property type="match status" value="1"/>
</dbReference>
<keyword evidence="6" id="KW-0378">Hydrolase</keyword>
<dbReference type="Pfam" id="PF00270">
    <property type="entry name" value="DEAD"/>
    <property type="match status" value="1"/>
</dbReference>
<dbReference type="AlphaFoldDB" id="A0A174FTG4"/>
<dbReference type="RefSeq" id="WP_055656458.1">
    <property type="nucleotide sequence ID" value="NZ_CABIXC010000007.1"/>
</dbReference>
<evidence type="ECO:0000256" key="8">
    <source>
        <dbReference type="ARBA" id="ARBA00022840"/>
    </source>
</evidence>
<evidence type="ECO:0000259" key="11">
    <source>
        <dbReference type="PROSITE" id="PS51643"/>
    </source>
</evidence>
<dbReference type="GO" id="GO:0003676">
    <property type="term" value="F:nucleic acid binding"/>
    <property type="evidence" value="ECO:0007669"/>
    <property type="project" value="InterPro"/>
</dbReference>
<dbReference type="SUPFAM" id="SSF52540">
    <property type="entry name" value="P-loop containing nucleoside triphosphate hydrolases"/>
    <property type="match status" value="1"/>
</dbReference>